<evidence type="ECO:0000256" key="1">
    <source>
        <dbReference type="SAM" id="Phobius"/>
    </source>
</evidence>
<comment type="caution">
    <text evidence="2">The sequence shown here is derived from an EMBL/GenBank/DDBJ whole genome shotgun (WGS) entry which is preliminary data.</text>
</comment>
<dbReference type="InterPro" id="IPR007359">
    <property type="entry name" value="SigmaE_reg_RseC_MucC"/>
</dbReference>
<keyword evidence="3" id="KW-1185">Reference proteome</keyword>
<keyword evidence="1" id="KW-1133">Transmembrane helix</keyword>
<organism evidence="2 3">
    <name type="scientific">Tolumonas osonensis</name>
    <dbReference type="NCBI Taxonomy" id="675874"/>
    <lineage>
        <taxon>Bacteria</taxon>
        <taxon>Pseudomonadati</taxon>
        <taxon>Pseudomonadota</taxon>
        <taxon>Gammaproteobacteria</taxon>
        <taxon>Aeromonadales</taxon>
        <taxon>Aeromonadaceae</taxon>
        <taxon>Tolumonas</taxon>
    </lineage>
</organism>
<dbReference type="RefSeq" id="WP_188027119.1">
    <property type="nucleotide sequence ID" value="NZ_JACHGR010000007.1"/>
</dbReference>
<proteinExistence type="predicted"/>
<dbReference type="PIRSF" id="PIRSF004923">
    <property type="entry name" value="RseC"/>
    <property type="match status" value="1"/>
</dbReference>
<dbReference type="AlphaFoldDB" id="A0A841GNN4"/>
<protein>
    <submittedName>
        <fullName evidence="2">Sigma-E factor negative regulatory protein RseC</fullName>
    </submittedName>
</protein>
<evidence type="ECO:0000313" key="2">
    <source>
        <dbReference type="EMBL" id="MBB6056400.1"/>
    </source>
</evidence>
<accession>A0A841GNN4</accession>
<reference evidence="2 3" key="1">
    <citation type="submission" date="2020-08" db="EMBL/GenBank/DDBJ databases">
        <title>Genomic Encyclopedia of Type Strains, Phase IV (KMG-IV): sequencing the most valuable type-strain genomes for metagenomic binning, comparative biology and taxonomic classification.</title>
        <authorList>
            <person name="Goeker M."/>
        </authorList>
    </citation>
    <scope>NUCLEOTIDE SEQUENCE [LARGE SCALE GENOMIC DNA]</scope>
    <source>
        <strain evidence="2 3">DSM 22975</strain>
    </source>
</reference>
<keyword evidence="1" id="KW-0812">Transmembrane</keyword>
<evidence type="ECO:0000313" key="3">
    <source>
        <dbReference type="Proteomes" id="UP000585721"/>
    </source>
</evidence>
<keyword evidence="1" id="KW-0472">Membrane</keyword>
<dbReference type="PANTHER" id="PTHR35867">
    <property type="entry name" value="PROTEIN RSEC"/>
    <property type="match status" value="1"/>
</dbReference>
<dbReference type="Proteomes" id="UP000585721">
    <property type="component" value="Unassembled WGS sequence"/>
</dbReference>
<name>A0A841GNN4_9GAMM</name>
<gene>
    <name evidence="2" type="ORF">HNR75_002332</name>
</gene>
<feature type="transmembrane region" description="Helical" evidence="1">
    <location>
        <begin position="107"/>
        <end position="124"/>
    </location>
</feature>
<dbReference type="InterPro" id="IPR026268">
    <property type="entry name" value="RseC"/>
</dbReference>
<sequence length="156" mass="16796">MIEAIATVVATKSGYVSVEYQRKSACGHCQHQSSCGISSGHEEEQEHSDRIIDIACSLPLEVGQQVRIGIPEKGLLKGALLVYILPLFFIMSGAVIGQIFSVPGEEWPAIAGAVLGGYAGFMLMRIRSARLTDNDYKPVILGITIPVVQTVQTPCH</sequence>
<dbReference type="PANTHER" id="PTHR35867:SF1">
    <property type="entry name" value="PROTEIN RSEC"/>
    <property type="match status" value="1"/>
</dbReference>
<feature type="transmembrane region" description="Helical" evidence="1">
    <location>
        <begin position="80"/>
        <end position="101"/>
    </location>
</feature>
<dbReference type="EMBL" id="JACHGR010000007">
    <property type="protein sequence ID" value="MBB6056400.1"/>
    <property type="molecule type" value="Genomic_DNA"/>
</dbReference>
<dbReference type="Pfam" id="PF04246">
    <property type="entry name" value="RseC_MucC"/>
    <property type="match status" value="1"/>
</dbReference>